<proteinExistence type="inferred from homology"/>
<dbReference type="GO" id="GO:0015628">
    <property type="term" value="P:protein secretion by the type II secretion system"/>
    <property type="evidence" value="ECO:0007669"/>
    <property type="project" value="InterPro"/>
</dbReference>
<evidence type="ECO:0000256" key="1">
    <source>
        <dbReference type="ARBA" id="ARBA00004377"/>
    </source>
</evidence>
<evidence type="ECO:0000256" key="2">
    <source>
        <dbReference type="ARBA" id="ARBA00008358"/>
    </source>
</evidence>
<dbReference type="InterPro" id="IPR012902">
    <property type="entry name" value="N_methyl_site"/>
</dbReference>
<evidence type="ECO:0000256" key="6">
    <source>
        <dbReference type="ARBA" id="ARBA00022692"/>
    </source>
</evidence>
<protein>
    <recommendedName>
        <fullName evidence="10">Type IV pilus modification protein PilV</fullName>
    </recommendedName>
</protein>
<keyword evidence="4" id="KW-0488">Methylation</keyword>
<dbReference type="AlphaFoldDB" id="A0A455W147"/>
<evidence type="ECO:0000256" key="8">
    <source>
        <dbReference type="ARBA" id="ARBA00023136"/>
    </source>
</evidence>
<dbReference type="NCBIfam" id="TIGR02523">
    <property type="entry name" value="type_IV_pilV"/>
    <property type="match status" value="1"/>
</dbReference>
<dbReference type="InterPro" id="IPR010052">
    <property type="entry name" value="T2SS_protein-GspI"/>
</dbReference>
<gene>
    <name evidence="9" type="ORF">YBY_07420</name>
</gene>
<dbReference type="GO" id="GO:0015627">
    <property type="term" value="C:type II protein secretion system complex"/>
    <property type="evidence" value="ECO:0007669"/>
    <property type="project" value="InterPro"/>
</dbReference>
<evidence type="ECO:0000256" key="4">
    <source>
        <dbReference type="ARBA" id="ARBA00022481"/>
    </source>
</evidence>
<keyword evidence="7" id="KW-1133">Transmembrane helix</keyword>
<dbReference type="NCBIfam" id="TIGR02532">
    <property type="entry name" value="IV_pilin_GFxxxE"/>
    <property type="match status" value="1"/>
</dbReference>
<keyword evidence="6" id="KW-0812">Transmembrane</keyword>
<reference evidence="9" key="1">
    <citation type="submission" date="2019-03" db="EMBL/GenBank/DDBJ databases">
        <title>Whole genome analysis of nitrate-reducing bacteria Marinobacter hydrocarbonoclasticus YB03.</title>
        <authorList>
            <person name="Azam A.H."/>
            <person name="Yuk S.R."/>
            <person name="Kamarisima K."/>
            <person name="Miyanaga K."/>
            <person name="Tanji Y."/>
        </authorList>
    </citation>
    <scope>NUCLEOTIDE SEQUENCE</scope>
    <source>
        <strain evidence="9">YB03</strain>
    </source>
</reference>
<dbReference type="Pfam" id="PF07963">
    <property type="entry name" value="N_methyl"/>
    <property type="match status" value="1"/>
</dbReference>
<dbReference type="EMBL" id="AP019537">
    <property type="protein sequence ID" value="BBJ02894.1"/>
    <property type="molecule type" value="Genomic_DNA"/>
</dbReference>
<accession>A0A455W147</accession>
<dbReference type="PANTHER" id="PTHR38779">
    <property type="entry name" value="TYPE II SECRETION SYSTEM PROTEIN I-RELATED"/>
    <property type="match status" value="1"/>
</dbReference>
<comment type="subcellular location">
    <subcellularLocation>
        <location evidence="1">Cell inner membrane</location>
        <topology evidence="1">Single-pass membrane protein</topology>
    </subcellularLocation>
</comment>
<dbReference type="GO" id="GO:0005886">
    <property type="term" value="C:plasma membrane"/>
    <property type="evidence" value="ECO:0007669"/>
    <property type="project" value="UniProtKB-SubCell"/>
</dbReference>
<sequence>MTSKQTGLTMIEVMVALLVLAIGLLGVAGMQTVSMQQTQGADQRSIAVLHVQTMADEVRSNRGLPSSADRATWEASVKKDLGEEATAEVTSVNANQDARIIVTWESRQTVWDSAEESEDTGSSMHKNSFSLLVRYAP</sequence>
<comment type="similarity">
    <text evidence="2">Belongs to the GSP I family.</text>
</comment>
<evidence type="ECO:0008006" key="10">
    <source>
        <dbReference type="Google" id="ProtNLM"/>
    </source>
</evidence>
<evidence type="ECO:0000313" key="9">
    <source>
        <dbReference type="EMBL" id="BBJ02894.1"/>
    </source>
</evidence>
<evidence type="ECO:0000256" key="7">
    <source>
        <dbReference type="ARBA" id="ARBA00022989"/>
    </source>
</evidence>
<name>A0A455W147_MARNT</name>
<evidence type="ECO:0000256" key="3">
    <source>
        <dbReference type="ARBA" id="ARBA00022475"/>
    </source>
</evidence>
<keyword evidence="5" id="KW-0997">Cell inner membrane</keyword>
<evidence type="ECO:0000256" key="5">
    <source>
        <dbReference type="ARBA" id="ARBA00022519"/>
    </source>
</evidence>
<keyword evidence="8" id="KW-0472">Membrane</keyword>
<organism evidence="9">
    <name type="scientific">Marinobacter nauticus</name>
    <name type="common">Marinobacter hydrocarbonoclasticus</name>
    <name type="synonym">Marinobacter aquaeolei</name>
    <dbReference type="NCBI Taxonomy" id="2743"/>
    <lineage>
        <taxon>Bacteria</taxon>
        <taxon>Pseudomonadati</taxon>
        <taxon>Pseudomonadota</taxon>
        <taxon>Gammaproteobacteria</taxon>
        <taxon>Pseudomonadales</taxon>
        <taxon>Marinobacteraceae</taxon>
        <taxon>Marinobacter</taxon>
    </lineage>
</organism>
<dbReference type="InterPro" id="IPR013362">
    <property type="entry name" value="Pilus_4_PilV"/>
</dbReference>
<keyword evidence="3" id="KW-1003">Cell membrane</keyword>
<dbReference type="PANTHER" id="PTHR38779:SF2">
    <property type="entry name" value="TYPE II SECRETION SYSTEM PROTEIN I-RELATED"/>
    <property type="match status" value="1"/>
</dbReference>